<evidence type="ECO:0000313" key="4">
    <source>
        <dbReference type="EMBL" id="SMQ50880.1"/>
    </source>
</evidence>
<evidence type="ECO:0000256" key="3">
    <source>
        <dbReference type="SAM" id="SignalP"/>
    </source>
</evidence>
<feature type="region of interest" description="Disordered" evidence="1">
    <location>
        <begin position="431"/>
        <end position="465"/>
    </location>
</feature>
<feature type="region of interest" description="Disordered" evidence="1">
    <location>
        <begin position="141"/>
        <end position="232"/>
    </location>
</feature>
<organism evidence="4 5">
    <name type="scientific">Zymoseptoria tritici (strain ST99CH_3D7)</name>
    <dbReference type="NCBI Taxonomy" id="1276538"/>
    <lineage>
        <taxon>Eukaryota</taxon>
        <taxon>Fungi</taxon>
        <taxon>Dikarya</taxon>
        <taxon>Ascomycota</taxon>
        <taxon>Pezizomycotina</taxon>
        <taxon>Dothideomycetes</taxon>
        <taxon>Dothideomycetidae</taxon>
        <taxon>Mycosphaerellales</taxon>
        <taxon>Mycosphaerellaceae</taxon>
        <taxon>Zymoseptoria</taxon>
    </lineage>
</organism>
<dbReference type="STRING" id="1276538.A0A1X7RUG5"/>
<feature type="chain" id="PRO_5012440185" description="Mid2 domain-containing protein" evidence="3">
    <location>
        <begin position="27"/>
        <end position="465"/>
    </location>
</feature>
<feature type="signal peptide" evidence="3">
    <location>
        <begin position="1"/>
        <end position="26"/>
    </location>
</feature>
<dbReference type="AlphaFoldDB" id="A0A1X7RUG5"/>
<dbReference type="EMBL" id="LT853696">
    <property type="protein sequence ID" value="SMQ50880.1"/>
    <property type="molecule type" value="Genomic_DNA"/>
</dbReference>
<evidence type="ECO:0000313" key="5">
    <source>
        <dbReference type="Proteomes" id="UP000215127"/>
    </source>
</evidence>
<dbReference type="Proteomes" id="UP000215127">
    <property type="component" value="Chromosome 5"/>
</dbReference>
<feature type="region of interest" description="Disordered" evidence="1">
    <location>
        <begin position="337"/>
        <end position="357"/>
    </location>
</feature>
<reference evidence="4 5" key="1">
    <citation type="submission" date="2016-06" db="EMBL/GenBank/DDBJ databases">
        <authorList>
            <person name="Kjaerup R.B."/>
            <person name="Dalgaard T.S."/>
            <person name="Juul-Madsen H.R."/>
        </authorList>
    </citation>
    <scope>NUCLEOTIDE SEQUENCE [LARGE SCALE GENOMIC DNA]</scope>
</reference>
<feature type="transmembrane region" description="Helical" evidence="2">
    <location>
        <begin position="236"/>
        <end position="259"/>
    </location>
</feature>
<name>A0A1X7RUG5_ZYMT9</name>
<evidence type="ECO:0000256" key="1">
    <source>
        <dbReference type="SAM" id="MobiDB-lite"/>
    </source>
</evidence>
<keyword evidence="2" id="KW-1133">Transmembrane helix</keyword>
<feature type="compositionally biased region" description="Low complexity" evidence="1">
    <location>
        <begin position="144"/>
        <end position="231"/>
    </location>
</feature>
<keyword evidence="3" id="KW-0732">Signal</keyword>
<keyword evidence="2" id="KW-0812">Transmembrane</keyword>
<keyword evidence="5" id="KW-1185">Reference proteome</keyword>
<sequence>MAPANTFRIILGALVSLHLLASSVTAQSCYYPNGDLSKVDAPCSSDGGMCCAVGWECLSNGLCYLEAEDYTERRSCTDQSWGDDCSQFCITGASVIGNEAIQQCSDGHWCCDADRHQSTPYCCDSKNASLVIDVPDGRQIGFISSLSPPSSTAPSSRSTRQSSTATSDSSSASTSSPPSTSTTPTPTTITRLDTTSDSNGQATTITSLITSVPSPTSTSAISPSSKASSSSGPKTLTIIIAVIVPVVVLSLLALAYILYRRHKRNKPAQLALAPPEMLNMYRDPDATPELNGDFPTTGAGGGVIDNKIERKSELYGSTPAGEGGRGGYAIHQHSPAVSSLTNSNGTNRNSAATDPPLYSPVSGIQQSPPLGGAGVGNAGNTPMLPQVQEEQAHELWGGDWPGRMMYAPSPPPQVLQPGYTAYRATLPTEDAPKANLVGGQGGEVAGKGEPVGQGDESEEVKPKDY</sequence>
<evidence type="ECO:0008006" key="6">
    <source>
        <dbReference type="Google" id="ProtNLM"/>
    </source>
</evidence>
<feature type="compositionally biased region" description="Polar residues" evidence="1">
    <location>
        <begin position="337"/>
        <end position="352"/>
    </location>
</feature>
<accession>A0A1X7RUG5</accession>
<proteinExistence type="predicted"/>
<keyword evidence="2" id="KW-0472">Membrane</keyword>
<feature type="compositionally biased region" description="Gly residues" evidence="1">
    <location>
        <begin position="438"/>
        <end position="451"/>
    </location>
</feature>
<protein>
    <recommendedName>
        <fullName evidence="6">Mid2 domain-containing protein</fullName>
    </recommendedName>
</protein>
<gene>
    <name evidence="4" type="ORF">ZT3D7_G6033</name>
</gene>
<evidence type="ECO:0000256" key="2">
    <source>
        <dbReference type="SAM" id="Phobius"/>
    </source>
</evidence>